<evidence type="ECO:0008006" key="9">
    <source>
        <dbReference type="Google" id="ProtNLM"/>
    </source>
</evidence>
<dbReference type="InterPro" id="IPR051645">
    <property type="entry name" value="PER33/POM33_regulator"/>
</dbReference>
<name>A0A8J5UQ70_9ASCO</name>
<dbReference type="GeneID" id="73468734"/>
<comment type="subcellular location">
    <subcellularLocation>
        <location evidence="1">Membrane</location>
        <topology evidence="1">Multi-pass membrane protein</topology>
    </subcellularLocation>
</comment>
<evidence type="ECO:0000313" key="8">
    <source>
        <dbReference type="Proteomes" id="UP000694255"/>
    </source>
</evidence>
<protein>
    <recommendedName>
        <fullName evidence="9">Nucleoporin POM33</fullName>
    </recommendedName>
</protein>
<dbReference type="OrthoDB" id="5581259at2759"/>
<dbReference type="Proteomes" id="UP000694255">
    <property type="component" value="Unassembled WGS sequence"/>
</dbReference>
<evidence type="ECO:0000256" key="6">
    <source>
        <dbReference type="SAM" id="Phobius"/>
    </source>
</evidence>
<feature type="transmembrane region" description="Helical" evidence="6">
    <location>
        <begin position="136"/>
        <end position="161"/>
    </location>
</feature>
<sequence>MSSTSVNAPDTSTTTNVKPTVVSTDKSTDKEEHPIINQHHEEPATQQKKRKLIRTSRETDPLKFKIWLGGHIATIVFGSISLLFQLLWIPNKYYINSISYRLTFVGAIVALTATFSHKFGLSYLPKPATLLSQQNFQYIVLALVWVFTFKSTFKILPYYFLAILHIGNIKNISAITNESEFLASLIAYDELLLIGYLFLRTIFFRNGAGYQLLLFLVFYWVRVLYNKETRNLFAAIIQRLDYEMVKVQNEKVKHYWGKTKEFIEVKQSEADL</sequence>
<feature type="transmembrane region" description="Helical" evidence="6">
    <location>
        <begin position="98"/>
        <end position="116"/>
    </location>
</feature>
<dbReference type="RefSeq" id="XP_049264778.1">
    <property type="nucleotide sequence ID" value="XM_049405629.1"/>
</dbReference>
<gene>
    <name evidence="7" type="ORF">J8A68_001933</name>
</gene>
<accession>A0A8J5UQ70</accession>
<dbReference type="GO" id="GO:0071786">
    <property type="term" value="P:endoplasmic reticulum tubular network organization"/>
    <property type="evidence" value="ECO:0007669"/>
    <property type="project" value="TreeGrafter"/>
</dbReference>
<dbReference type="GO" id="GO:0016020">
    <property type="term" value="C:membrane"/>
    <property type="evidence" value="ECO:0007669"/>
    <property type="project" value="UniProtKB-SubCell"/>
</dbReference>
<comment type="caution">
    <text evidence="7">The sequence shown here is derived from an EMBL/GenBank/DDBJ whole genome shotgun (WGS) entry which is preliminary data.</text>
</comment>
<evidence type="ECO:0000256" key="3">
    <source>
        <dbReference type="ARBA" id="ARBA00022989"/>
    </source>
</evidence>
<evidence type="ECO:0000256" key="2">
    <source>
        <dbReference type="ARBA" id="ARBA00022692"/>
    </source>
</evidence>
<dbReference type="EMBL" id="JAGSYN010000075">
    <property type="protein sequence ID" value="KAG7664546.1"/>
    <property type="molecule type" value="Genomic_DNA"/>
</dbReference>
<dbReference type="PANTHER" id="PTHR12703:SF3">
    <property type="entry name" value="ABR032WP"/>
    <property type="match status" value="1"/>
</dbReference>
<reference evidence="7 8" key="1">
    <citation type="journal article" date="2021" name="DNA Res.">
        <title>Genome analysis of Candida subhashii reveals its hybrid nature and dual mitochondrial genome conformations.</title>
        <authorList>
            <person name="Mixao V."/>
            <person name="Hegedusova E."/>
            <person name="Saus E."/>
            <person name="Pryszcz L.P."/>
            <person name="Cillingova A."/>
            <person name="Nosek J."/>
            <person name="Gabaldon T."/>
        </authorList>
    </citation>
    <scope>NUCLEOTIDE SEQUENCE [LARGE SCALE GENOMIC DNA]</scope>
    <source>
        <strain evidence="7 8">CBS 10753</strain>
    </source>
</reference>
<evidence type="ECO:0000256" key="5">
    <source>
        <dbReference type="SAM" id="MobiDB-lite"/>
    </source>
</evidence>
<evidence type="ECO:0000313" key="7">
    <source>
        <dbReference type="EMBL" id="KAG7664546.1"/>
    </source>
</evidence>
<dbReference type="GO" id="GO:0061024">
    <property type="term" value="P:membrane organization"/>
    <property type="evidence" value="ECO:0007669"/>
    <property type="project" value="TreeGrafter"/>
</dbReference>
<feature type="region of interest" description="Disordered" evidence="5">
    <location>
        <begin position="1"/>
        <end position="50"/>
    </location>
</feature>
<evidence type="ECO:0000256" key="4">
    <source>
        <dbReference type="ARBA" id="ARBA00023136"/>
    </source>
</evidence>
<dbReference type="GO" id="GO:0005783">
    <property type="term" value="C:endoplasmic reticulum"/>
    <property type="evidence" value="ECO:0007669"/>
    <property type="project" value="TreeGrafter"/>
</dbReference>
<proteinExistence type="predicted"/>
<feature type="compositionally biased region" description="Polar residues" evidence="5">
    <location>
        <begin position="1"/>
        <end position="25"/>
    </location>
</feature>
<dbReference type="PANTHER" id="PTHR12703">
    <property type="entry name" value="TRANSMEMBRANE PROTEIN 33"/>
    <property type="match status" value="1"/>
</dbReference>
<feature type="compositionally biased region" description="Basic and acidic residues" evidence="5">
    <location>
        <begin position="26"/>
        <end position="43"/>
    </location>
</feature>
<keyword evidence="2 6" id="KW-0812">Transmembrane</keyword>
<evidence type="ECO:0000256" key="1">
    <source>
        <dbReference type="ARBA" id="ARBA00004141"/>
    </source>
</evidence>
<keyword evidence="4 6" id="KW-0472">Membrane</keyword>
<feature type="transmembrane region" description="Helical" evidence="6">
    <location>
        <begin position="208"/>
        <end position="225"/>
    </location>
</feature>
<keyword evidence="8" id="KW-1185">Reference proteome</keyword>
<dbReference type="AlphaFoldDB" id="A0A8J5UQ70"/>
<feature type="transmembrane region" description="Helical" evidence="6">
    <location>
        <begin position="66"/>
        <end position="89"/>
    </location>
</feature>
<keyword evidence="3 6" id="KW-1133">Transmembrane helix</keyword>
<organism evidence="7 8">
    <name type="scientific">[Candida] subhashii</name>
    <dbReference type="NCBI Taxonomy" id="561895"/>
    <lineage>
        <taxon>Eukaryota</taxon>
        <taxon>Fungi</taxon>
        <taxon>Dikarya</taxon>
        <taxon>Ascomycota</taxon>
        <taxon>Saccharomycotina</taxon>
        <taxon>Pichiomycetes</taxon>
        <taxon>Debaryomycetaceae</taxon>
        <taxon>Spathaspora</taxon>
    </lineage>
</organism>
<feature type="transmembrane region" description="Helical" evidence="6">
    <location>
        <begin position="181"/>
        <end position="202"/>
    </location>
</feature>